<dbReference type="EMBL" id="KZ996943">
    <property type="protein sequence ID" value="RKO88101.1"/>
    <property type="molecule type" value="Genomic_DNA"/>
</dbReference>
<dbReference type="InterPro" id="IPR043128">
    <property type="entry name" value="Rev_trsase/Diguanyl_cyclase"/>
</dbReference>
<dbReference type="Gene3D" id="3.30.70.270">
    <property type="match status" value="1"/>
</dbReference>
<dbReference type="AlphaFoldDB" id="A0A4P9W6L4"/>
<evidence type="ECO:0000313" key="2">
    <source>
        <dbReference type="Proteomes" id="UP000269721"/>
    </source>
</evidence>
<reference evidence="2" key="1">
    <citation type="journal article" date="2018" name="Nat. Microbiol.">
        <title>Leveraging single-cell genomics to expand the fungal tree of life.</title>
        <authorList>
            <person name="Ahrendt S.R."/>
            <person name="Quandt C.A."/>
            <person name="Ciobanu D."/>
            <person name="Clum A."/>
            <person name="Salamov A."/>
            <person name="Andreopoulos B."/>
            <person name="Cheng J.F."/>
            <person name="Woyke T."/>
            <person name="Pelin A."/>
            <person name="Henrissat B."/>
            <person name="Reynolds N.K."/>
            <person name="Benny G.L."/>
            <person name="Smith M.E."/>
            <person name="James T.Y."/>
            <person name="Grigoriev I.V."/>
        </authorList>
    </citation>
    <scope>NUCLEOTIDE SEQUENCE [LARGE SCALE GENOMIC DNA]</scope>
</reference>
<protein>
    <submittedName>
        <fullName evidence="1">Uncharacterized protein</fullName>
    </submittedName>
</protein>
<dbReference type="InterPro" id="IPR043502">
    <property type="entry name" value="DNA/RNA_pol_sf"/>
</dbReference>
<dbReference type="OrthoDB" id="8022549at2759"/>
<dbReference type="Proteomes" id="UP000269721">
    <property type="component" value="Unassembled WGS sequence"/>
</dbReference>
<proteinExistence type="predicted"/>
<keyword evidence="2" id="KW-1185">Reference proteome</keyword>
<gene>
    <name evidence="1" type="ORF">BDK51DRAFT_39213</name>
</gene>
<accession>A0A4P9W6L4</accession>
<sequence length="217" mass="23515">MTAKRMRTGSTTTTKIVHSSSSMLLQSKLLQPGLLLQPQALNLPSKRPGAALPPLNGCRQQHLYSTRKMEAVTPWLTPRCELNVQEFLSIAIFFKSCINSVTKIVAPLITISGNGSWTSGPREETTFAGLNATTASNPILSLYNPTTPTYIFPDPSSNATSGSFSQPEDRILIPDNILPKKVVFMPCPTAFSPQTCYPFMDKIFSLLLSSSSTGACA</sequence>
<organism evidence="1 2">
    <name type="scientific">Blyttiomyces helicus</name>
    <dbReference type="NCBI Taxonomy" id="388810"/>
    <lineage>
        <taxon>Eukaryota</taxon>
        <taxon>Fungi</taxon>
        <taxon>Fungi incertae sedis</taxon>
        <taxon>Chytridiomycota</taxon>
        <taxon>Chytridiomycota incertae sedis</taxon>
        <taxon>Chytridiomycetes</taxon>
        <taxon>Chytridiomycetes incertae sedis</taxon>
        <taxon>Blyttiomyces</taxon>
    </lineage>
</organism>
<dbReference type="SUPFAM" id="SSF56672">
    <property type="entry name" value="DNA/RNA polymerases"/>
    <property type="match status" value="1"/>
</dbReference>
<evidence type="ECO:0000313" key="1">
    <source>
        <dbReference type="EMBL" id="RKO88101.1"/>
    </source>
</evidence>
<name>A0A4P9W6L4_9FUNG</name>